<feature type="domain" description="SecA family profile" evidence="13">
    <location>
        <begin position="1"/>
        <end position="572"/>
    </location>
</feature>
<keyword evidence="6 10" id="KW-0653">Protein transport</keyword>
<accession>A0A517T646</accession>
<dbReference type="GO" id="GO:0017038">
    <property type="term" value="P:protein import"/>
    <property type="evidence" value="ECO:0007669"/>
    <property type="project" value="InterPro"/>
</dbReference>
<dbReference type="InterPro" id="IPR014018">
    <property type="entry name" value="SecA_motor_DEAD"/>
</dbReference>
<dbReference type="PRINTS" id="PR00906">
    <property type="entry name" value="SECA"/>
</dbReference>
<evidence type="ECO:0000256" key="10">
    <source>
        <dbReference type="HAMAP-Rule" id="MF_01382"/>
    </source>
</evidence>
<comment type="subcellular location">
    <subcellularLocation>
        <location evidence="10">Cell membrane</location>
        <topology evidence="10">Peripheral membrane protein</topology>
        <orientation evidence="10">Cytoplasmic side</orientation>
    </subcellularLocation>
    <subcellularLocation>
        <location evidence="10">Cytoplasm</location>
    </subcellularLocation>
    <text evidence="10">Distribution is 50-50.</text>
</comment>
<comment type="subunit">
    <text evidence="10">Monomer and homodimer. Part of the essential Sec protein translocation apparatus which comprises SecA, SecYEG and auxiliary proteins SecDF. Other proteins may also be involved.</text>
</comment>
<evidence type="ECO:0000256" key="1">
    <source>
        <dbReference type="ARBA" id="ARBA00022448"/>
    </source>
</evidence>
<feature type="binding site" evidence="10">
    <location>
        <position position="72"/>
    </location>
    <ligand>
        <name>ATP</name>
        <dbReference type="ChEBI" id="CHEBI:30616"/>
    </ligand>
</feature>
<dbReference type="Pfam" id="PF07517">
    <property type="entry name" value="SecA_DEAD"/>
    <property type="match status" value="1"/>
</dbReference>
<dbReference type="SUPFAM" id="SSF81767">
    <property type="entry name" value="Pre-protein crosslinking domain of SecA"/>
    <property type="match status" value="1"/>
</dbReference>
<dbReference type="Gene3D" id="3.40.50.300">
    <property type="entry name" value="P-loop containing nucleotide triphosphate hydrolases"/>
    <property type="match status" value="2"/>
</dbReference>
<keyword evidence="1 10" id="KW-0813">Transport</keyword>
<dbReference type="InterPro" id="IPR014001">
    <property type="entry name" value="Helicase_ATP-bd"/>
</dbReference>
<organism evidence="14 15">
    <name type="scientific">Calycomorphotria hydatis</name>
    <dbReference type="NCBI Taxonomy" id="2528027"/>
    <lineage>
        <taxon>Bacteria</taxon>
        <taxon>Pseudomonadati</taxon>
        <taxon>Planctomycetota</taxon>
        <taxon>Planctomycetia</taxon>
        <taxon>Planctomycetales</taxon>
        <taxon>Planctomycetaceae</taxon>
        <taxon>Calycomorphotria</taxon>
    </lineage>
</organism>
<dbReference type="GO" id="GO:0065002">
    <property type="term" value="P:intracellular protein transmembrane transport"/>
    <property type="evidence" value="ECO:0007669"/>
    <property type="project" value="UniProtKB-UniRule"/>
</dbReference>
<evidence type="ECO:0000256" key="3">
    <source>
        <dbReference type="ARBA" id="ARBA00022490"/>
    </source>
</evidence>
<dbReference type="GO" id="GO:0005524">
    <property type="term" value="F:ATP binding"/>
    <property type="evidence" value="ECO:0007669"/>
    <property type="project" value="UniProtKB-UniRule"/>
</dbReference>
<dbReference type="InterPro" id="IPR001650">
    <property type="entry name" value="Helicase_C-like"/>
</dbReference>
<evidence type="ECO:0000259" key="11">
    <source>
        <dbReference type="PROSITE" id="PS51192"/>
    </source>
</evidence>
<dbReference type="Pfam" id="PF21090">
    <property type="entry name" value="P-loop_SecA"/>
    <property type="match status" value="1"/>
</dbReference>
<dbReference type="InterPro" id="IPR027417">
    <property type="entry name" value="P-loop_NTPase"/>
</dbReference>
<dbReference type="Gene3D" id="3.90.1440.10">
    <property type="entry name" value="SecA, preprotein cross-linking domain"/>
    <property type="match status" value="1"/>
</dbReference>
<dbReference type="PROSITE" id="PS51196">
    <property type="entry name" value="SECA_MOTOR_DEAD"/>
    <property type="match status" value="1"/>
</dbReference>
<keyword evidence="5 10" id="KW-0067">ATP-binding</keyword>
<dbReference type="GO" id="GO:0043952">
    <property type="term" value="P:protein transport by the Sec complex"/>
    <property type="evidence" value="ECO:0007669"/>
    <property type="project" value="TreeGrafter"/>
</dbReference>
<dbReference type="SMART" id="SM00957">
    <property type="entry name" value="SecA_DEAD"/>
    <property type="match status" value="1"/>
</dbReference>
<comment type="catalytic activity">
    <reaction evidence="10">
        <text>ATP + H2O + cellular proteinSide 1 = ADP + phosphate + cellular proteinSide 2.</text>
        <dbReference type="EC" id="7.4.2.8"/>
    </reaction>
</comment>
<dbReference type="FunFam" id="3.40.50.300:FF:000429">
    <property type="entry name" value="Preprotein translocase subunit SecA"/>
    <property type="match status" value="1"/>
</dbReference>
<keyword evidence="4 10" id="KW-0547">Nucleotide-binding</keyword>
<dbReference type="InterPro" id="IPR011115">
    <property type="entry name" value="SecA_DEAD"/>
</dbReference>
<dbReference type="PROSITE" id="PS01312">
    <property type="entry name" value="SECA"/>
    <property type="match status" value="1"/>
</dbReference>
<dbReference type="InterPro" id="IPR020937">
    <property type="entry name" value="SecA_CS"/>
</dbReference>
<comment type="function">
    <text evidence="10">Part of the Sec protein translocase complex. Interacts with the SecYEG preprotein conducting channel. Has a central role in coupling the hydrolysis of ATP to the transfer of proteins into and across the cell membrane, serving as an ATP-driven molecular motor driving the stepwise translocation of polypeptide chains across the membrane.</text>
</comment>
<sequence>MFRSLTSASSVNEVIRRAKSLRDVSDEKLLETAKSVRGLAIANSSRAAILESCSLAYTAINRVAGLEPYRVQVHAGLQLSRGHLAEMQTGEGKTLTALFPAVYRGLMGKGCHVITANSYLARRDAEELDSIYKALGLTVGCVHEELQDDERKENYDCDITYGTVQEFGFDFLRDRLKLGPTGSEGFGVREAKGLVQRGHFFALVDEADSVMLDEARTPLVLSLPADEDPHERHLRQWSDNTVFNLEASLDFIVEADRRQVTLTDEGCQKVLLQPRGSTLYGFANEELMQAVETSLAVHRFFQRDRDYMVNEEGAVVIIDAATGRRREESQWQDGIHQAVEAKEGLNISADNQHAARVTVQHYLRRYQYLAGMTGTSRPSSAELKKVYGLPTVVIPTNRPSLRTGWQTRIFPTRQAKHLAIVEEVRELLGKGRAILIGTASVEASEALSNSLSEQNIDHSLLHARRDSMEAEIVAKAGQPGRVTVATNMAGRGTDIKLAEEVKAAGGLHVIATERHPSRRIDRQLIGRCARQGDPGTYRFYLSLEDELIKALPAKSQKPFLKVIAANPEQELEARVWESHFDNLQSKAEREHRRQRMAMLKGELKAIAACERAGLCKYLEWVE</sequence>
<feature type="binding site" evidence="10">
    <location>
        <begin position="90"/>
        <end position="94"/>
    </location>
    <ligand>
        <name>ATP</name>
        <dbReference type="ChEBI" id="CHEBI:30616"/>
    </ligand>
</feature>
<keyword evidence="7 10" id="KW-1278">Translocase</keyword>
<dbReference type="InterPro" id="IPR000185">
    <property type="entry name" value="SecA"/>
</dbReference>
<dbReference type="PANTHER" id="PTHR30612:SF0">
    <property type="entry name" value="CHLOROPLAST PROTEIN-TRANSPORTING ATPASE"/>
    <property type="match status" value="1"/>
</dbReference>
<evidence type="ECO:0000259" key="12">
    <source>
        <dbReference type="PROSITE" id="PS51194"/>
    </source>
</evidence>
<evidence type="ECO:0000313" key="14">
    <source>
        <dbReference type="EMBL" id="QDT63843.1"/>
    </source>
</evidence>
<dbReference type="KEGG" id="chya:V22_10680"/>
<evidence type="ECO:0000256" key="9">
    <source>
        <dbReference type="ARBA" id="ARBA00023136"/>
    </source>
</evidence>
<dbReference type="EC" id="7.4.2.8" evidence="10"/>
<feature type="domain" description="Helicase C-terminal" evidence="12">
    <location>
        <begin position="419"/>
        <end position="574"/>
    </location>
</feature>
<feature type="domain" description="Helicase ATP-binding" evidence="11">
    <location>
        <begin position="74"/>
        <end position="222"/>
    </location>
</feature>
<dbReference type="GO" id="GO:0005829">
    <property type="term" value="C:cytosol"/>
    <property type="evidence" value="ECO:0007669"/>
    <property type="project" value="TreeGrafter"/>
</dbReference>
<dbReference type="InterPro" id="IPR044722">
    <property type="entry name" value="SecA_SF2_C"/>
</dbReference>
<dbReference type="SMART" id="SM00958">
    <property type="entry name" value="SecA_PP_bind"/>
    <property type="match status" value="1"/>
</dbReference>
<dbReference type="HAMAP" id="MF_01382">
    <property type="entry name" value="SecA"/>
    <property type="match status" value="1"/>
</dbReference>
<keyword evidence="15" id="KW-1185">Reference proteome</keyword>
<keyword evidence="3 10" id="KW-0963">Cytoplasm</keyword>
<dbReference type="OrthoDB" id="9805579at2"/>
<dbReference type="PANTHER" id="PTHR30612">
    <property type="entry name" value="SECA INNER MEMBRANE COMPONENT OF SEC PROTEIN SECRETION SYSTEM"/>
    <property type="match status" value="1"/>
</dbReference>
<dbReference type="GO" id="GO:0005886">
    <property type="term" value="C:plasma membrane"/>
    <property type="evidence" value="ECO:0007669"/>
    <property type="project" value="UniProtKB-SubCell"/>
</dbReference>
<dbReference type="CDD" id="cd17928">
    <property type="entry name" value="DEXDc_SecA"/>
    <property type="match status" value="1"/>
</dbReference>
<dbReference type="EMBL" id="CP036316">
    <property type="protein sequence ID" value="QDT63843.1"/>
    <property type="molecule type" value="Genomic_DNA"/>
</dbReference>
<dbReference type="InterPro" id="IPR011130">
    <property type="entry name" value="SecA_preprotein_X-link_dom"/>
</dbReference>
<evidence type="ECO:0000313" key="15">
    <source>
        <dbReference type="Proteomes" id="UP000319976"/>
    </source>
</evidence>
<dbReference type="GO" id="GO:0006605">
    <property type="term" value="P:protein targeting"/>
    <property type="evidence" value="ECO:0007669"/>
    <property type="project" value="UniProtKB-UniRule"/>
</dbReference>
<dbReference type="Pfam" id="PF01043">
    <property type="entry name" value="SecA_PP_bind"/>
    <property type="match status" value="1"/>
</dbReference>
<dbReference type="Proteomes" id="UP000319976">
    <property type="component" value="Chromosome"/>
</dbReference>
<dbReference type="RefSeq" id="WP_145260473.1">
    <property type="nucleotide sequence ID" value="NZ_CP036316.1"/>
</dbReference>
<gene>
    <name evidence="10" type="primary">secA</name>
    <name evidence="14" type="ORF">V22_10680</name>
</gene>
<dbReference type="SUPFAM" id="SSF52540">
    <property type="entry name" value="P-loop containing nucleoside triphosphate hydrolases"/>
    <property type="match status" value="2"/>
</dbReference>
<evidence type="ECO:0000256" key="5">
    <source>
        <dbReference type="ARBA" id="ARBA00022840"/>
    </source>
</evidence>
<evidence type="ECO:0000256" key="6">
    <source>
        <dbReference type="ARBA" id="ARBA00022927"/>
    </source>
</evidence>
<evidence type="ECO:0000256" key="2">
    <source>
        <dbReference type="ARBA" id="ARBA00022475"/>
    </source>
</evidence>
<evidence type="ECO:0000259" key="13">
    <source>
        <dbReference type="PROSITE" id="PS51196"/>
    </source>
</evidence>
<evidence type="ECO:0000256" key="8">
    <source>
        <dbReference type="ARBA" id="ARBA00023010"/>
    </source>
</evidence>
<comment type="similarity">
    <text evidence="10">Belongs to the SecA family.</text>
</comment>
<feature type="binding site" evidence="10">
    <location>
        <position position="494"/>
    </location>
    <ligand>
        <name>ATP</name>
        <dbReference type="ChEBI" id="CHEBI:30616"/>
    </ligand>
</feature>
<dbReference type="AlphaFoldDB" id="A0A517T646"/>
<dbReference type="GO" id="GO:0031522">
    <property type="term" value="C:cell envelope Sec protein transport complex"/>
    <property type="evidence" value="ECO:0007669"/>
    <property type="project" value="TreeGrafter"/>
</dbReference>
<protein>
    <recommendedName>
        <fullName evidence="10">Protein translocase subunit SecA</fullName>
        <ecNumber evidence="10">7.4.2.8</ecNumber>
    </recommendedName>
</protein>
<evidence type="ECO:0000256" key="7">
    <source>
        <dbReference type="ARBA" id="ARBA00022967"/>
    </source>
</evidence>
<dbReference type="PROSITE" id="PS51194">
    <property type="entry name" value="HELICASE_CTER"/>
    <property type="match status" value="1"/>
</dbReference>
<dbReference type="GO" id="GO:0008564">
    <property type="term" value="F:protein-exporting ATPase activity"/>
    <property type="evidence" value="ECO:0007669"/>
    <property type="project" value="UniProtKB-EC"/>
</dbReference>
<proteinExistence type="inferred from homology"/>
<name>A0A517T646_9PLAN</name>
<dbReference type="PROSITE" id="PS51192">
    <property type="entry name" value="HELICASE_ATP_BIND_1"/>
    <property type="match status" value="1"/>
</dbReference>
<keyword evidence="2 10" id="KW-1003">Cell membrane</keyword>
<keyword evidence="9 10" id="KW-0472">Membrane</keyword>
<reference evidence="14 15" key="1">
    <citation type="submission" date="2019-02" db="EMBL/GenBank/DDBJ databases">
        <title>Deep-cultivation of Planctomycetes and their phenomic and genomic characterization uncovers novel biology.</title>
        <authorList>
            <person name="Wiegand S."/>
            <person name="Jogler M."/>
            <person name="Boedeker C."/>
            <person name="Pinto D."/>
            <person name="Vollmers J."/>
            <person name="Rivas-Marin E."/>
            <person name="Kohn T."/>
            <person name="Peeters S.H."/>
            <person name="Heuer A."/>
            <person name="Rast P."/>
            <person name="Oberbeckmann S."/>
            <person name="Bunk B."/>
            <person name="Jeske O."/>
            <person name="Meyerdierks A."/>
            <person name="Storesund J.E."/>
            <person name="Kallscheuer N."/>
            <person name="Luecker S."/>
            <person name="Lage O.M."/>
            <person name="Pohl T."/>
            <person name="Merkel B.J."/>
            <person name="Hornburger P."/>
            <person name="Mueller R.-W."/>
            <person name="Bruemmer F."/>
            <person name="Labrenz M."/>
            <person name="Spormann A.M."/>
            <person name="Op den Camp H."/>
            <person name="Overmann J."/>
            <person name="Amann R."/>
            <person name="Jetten M.S.M."/>
            <person name="Mascher T."/>
            <person name="Medema M.H."/>
            <person name="Devos D.P."/>
            <person name="Kaster A.-K."/>
            <person name="Ovreas L."/>
            <person name="Rohde M."/>
            <person name="Galperin M.Y."/>
            <person name="Jogler C."/>
        </authorList>
    </citation>
    <scope>NUCLEOTIDE SEQUENCE [LARGE SCALE GENOMIC DNA]</scope>
    <source>
        <strain evidence="14 15">V22</strain>
    </source>
</reference>
<evidence type="ECO:0000256" key="4">
    <source>
        <dbReference type="ARBA" id="ARBA00022741"/>
    </source>
</evidence>
<dbReference type="CDD" id="cd18803">
    <property type="entry name" value="SF2_C_secA"/>
    <property type="match status" value="1"/>
</dbReference>
<keyword evidence="8 10" id="KW-0811">Translocation</keyword>
<dbReference type="InterPro" id="IPR036670">
    <property type="entry name" value="SecA_X-link_sf"/>
</dbReference>